<dbReference type="GO" id="GO:0000103">
    <property type="term" value="P:sulfate assimilation"/>
    <property type="evidence" value="ECO:0007669"/>
    <property type="project" value="TreeGrafter"/>
</dbReference>
<dbReference type="PANTHER" id="PTHR43028">
    <property type="entry name" value="3'(2'),5'-BISPHOSPHATE NUCLEOTIDASE 1"/>
    <property type="match status" value="1"/>
</dbReference>
<feature type="binding site" evidence="10">
    <location>
        <position position="69"/>
    </location>
    <ligand>
        <name>Mg(2+)</name>
        <dbReference type="ChEBI" id="CHEBI:18420"/>
        <label>1</label>
        <note>catalytic</note>
    </ligand>
</feature>
<keyword evidence="6 9" id="KW-0378">Hydrolase</keyword>
<dbReference type="Pfam" id="PF00459">
    <property type="entry name" value="Inositol_P"/>
    <property type="match status" value="1"/>
</dbReference>
<comment type="catalytic activity">
    <reaction evidence="1 9">
        <text>adenosine 3',5'-bisphosphate + H2O = AMP + phosphate</text>
        <dbReference type="Rhea" id="RHEA:10040"/>
        <dbReference type="ChEBI" id="CHEBI:15377"/>
        <dbReference type="ChEBI" id="CHEBI:43474"/>
        <dbReference type="ChEBI" id="CHEBI:58343"/>
        <dbReference type="ChEBI" id="CHEBI:456215"/>
        <dbReference type="EC" id="3.1.3.7"/>
    </reaction>
</comment>
<dbReference type="Gene3D" id="3.30.540.10">
    <property type="entry name" value="Fructose-1,6-Bisphosphatase, subunit A, domain 1"/>
    <property type="match status" value="1"/>
</dbReference>
<dbReference type="SUPFAM" id="SSF56655">
    <property type="entry name" value="Carbohydrate phosphatase"/>
    <property type="match status" value="1"/>
</dbReference>
<evidence type="ECO:0000256" key="5">
    <source>
        <dbReference type="ARBA" id="ARBA00022723"/>
    </source>
</evidence>
<dbReference type="GO" id="GO:0000287">
    <property type="term" value="F:magnesium ion binding"/>
    <property type="evidence" value="ECO:0007669"/>
    <property type="project" value="UniProtKB-UniRule"/>
</dbReference>
<evidence type="ECO:0000313" key="11">
    <source>
        <dbReference type="EMBL" id="TCP96591.1"/>
    </source>
</evidence>
<dbReference type="PROSITE" id="PS00629">
    <property type="entry name" value="IMP_1"/>
    <property type="match status" value="1"/>
</dbReference>
<dbReference type="RefSeq" id="WP_131975345.1">
    <property type="nucleotide sequence ID" value="NZ_SLYB01000004.1"/>
</dbReference>
<keyword evidence="5 9" id="KW-0479">Metal-binding</keyword>
<dbReference type="EC" id="3.1.3.7" evidence="9"/>
<dbReference type="NCBIfam" id="TIGR01331">
    <property type="entry name" value="bisphos_cysQ"/>
    <property type="match status" value="1"/>
</dbReference>
<dbReference type="EMBL" id="SLYB01000004">
    <property type="protein sequence ID" value="TCP96591.1"/>
    <property type="molecule type" value="Genomic_DNA"/>
</dbReference>
<evidence type="ECO:0000256" key="3">
    <source>
        <dbReference type="ARBA" id="ARBA00022475"/>
    </source>
</evidence>
<comment type="function">
    <text evidence="9">Converts adenosine-3',5'-bisphosphate (PAP) to AMP.</text>
</comment>
<feature type="binding site" evidence="9">
    <location>
        <position position="216"/>
    </location>
    <ligand>
        <name>substrate</name>
    </ligand>
</feature>
<gene>
    <name evidence="9" type="primary">cysQ</name>
    <name evidence="11" type="ORF">EDC44_104124</name>
</gene>
<dbReference type="AlphaFoldDB" id="A0A4R2T4Z2"/>
<dbReference type="GO" id="GO:0005886">
    <property type="term" value="C:plasma membrane"/>
    <property type="evidence" value="ECO:0007669"/>
    <property type="project" value="UniProtKB-SubCell"/>
</dbReference>
<feature type="binding site" evidence="9">
    <location>
        <position position="216"/>
    </location>
    <ligand>
        <name>Mg(2+)</name>
        <dbReference type="ChEBI" id="CHEBI:18420"/>
        <label>2</label>
    </ligand>
</feature>
<organism evidence="11 12">
    <name type="scientific">Cricetibacter osteomyelitidis</name>
    <dbReference type="NCBI Taxonomy" id="1521931"/>
    <lineage>
        <taxon>Bacteria</taxon>
        <taxon>Pseudomonadati</taxon>
        <taxon>Pseudomonadota</taxon>
        <taxon>Gammaproteobacteria</taxon>
        <taxon>Pasteurellales</taxon>
        <taxon>Pasteurellaceae</taxon>
        <taxon>Cricetibacter</taxon>
    </lineage>
</organism>
<evidence type="ECO:0000256" key="10">
    <source>
        <dbReference type="PIRSR" id="PIRSR600760-2"/>
    </source>
</evidence>
<dbReference type="InterPro" id="IPR020583">
    <property type="entry name" value="Inositol_monoP_metal-BS"/>
</dbReference>
<protein>
    <recommendedName>
        <fullName evidence="9">3'(2'),5'-bisphosphate nucleotidase CysQ</fullName>
        <ecNumber evidence="9">3.1.3.7</ecNumber>
    </recommendedName>
    <alternativeName>
        <fullName evidence="9">3'(2'),5-bisphosphonucleoside 3'(2')-phosphohydrolase</fullName>
    </alternativeName>
    <alternativeName>
        <fullName evidence="9">3'-phosphoadenosine 5'-phosphate phosphatase</fullName>
        <shortName evidence="9">PAP phosphatase</shortName>
    </alternativeName>
</protein>
<evidence type="ECO:0000256" key="4">
    <source>
        <dbReference type="ARBA" id="ARBA00022519"/>
    </source>
</evidence>
<dbReference type="GO" id="GO:0008441">
    <property type="term" value="F:3'(2'),5'-bisphosphate nucleotidase activity"/>
    <property type="evidence" value="ECO:0007669"/>
    <property type="project" value="UniProtKB-UniRule"/>
</dbReference>
<dbReference type="Proteomes" id="UP000295763">
    <property type="component" value="Unassembled WGS sequence"/>
</dbReference>
<feature type="binding site" evidence="10">
    <location>
        <position position="216"/>
    </location>
    <ligand>
        <name>Mg(2+)</name>
        <dbReference type="ChEBI" id="CHEBI:18420"/>
        <label>1</label>
        <note>catalytic</note>
    </ligand>
</feature>
<dbReference type="GO" id="GO:0046854">
    <property type="term" value="P:phosphatidylinositol phosphate biosynthetic process"/>
    <property type="evidence" value="ECO:0007669"/>
    <property type="project" value="InterPro"/>
</dbReference>
<feature type="binding site" evidence="10">
    <location>
        <position position="92"/>
    </location>
    <ligand>
        <name>Mg(2+)</name>
        <dbReference type="ChEBI" id="CHEBI:18420"/>
        <label>1</label>
        <note>catalytic</note>
    </ligand>
</feature>
<proteinExistence type="inferred from homology"/>
<feature type="binding site" evidence="9">
    <location>
        <begin position="91"/>
        <end position="94"/>
    </location>
    <ligand>
        <name>substrate</name>
    </ligand>
</feature>
<keyword evidence="8 9" id="KW-0472">Membrane</keyword>
<keyword evidence="3 9" id="KW-1003">Cell membrane</keyword>
<dbReference type="GO" id="GO:0050427">
    <property type="term" value="P:3'-phosphoadenosine 5'-phosphosulfate metabolic process"/>
    <property type="evidence" value="ECO:0007669"/>
    <property type="project" value="TreeGrafter"/>
</dbReference>
<comment type="similarity">
    <text evidence="2 9">Belongs to the inositol monophosphatase superfamily. CysQ family.</text>
</comment>
<dbReference type="PROSITE" id="PS00630">
    <property type="entry name" value="IMP_2"/>
    <property type="match status" value="1"/>
</dbReference>
<dbReference type="PANTHER" id="PTHR43028:SF7">
    <property type="entry name" value="3'(2'),5'-BISPHOSPHATE NUCLEOTIDASE CYSQ"/>
    <property type="match status" value="1"/>
</dbReference>
<dbReference type="InterPro" id="IPR000760">
    <property type="entry name" value="Inositol_monophosphatase-like"/>
</dbReference>
<feature type="binding site" evidence="10">
    <location>
        <position position="89"/>
    </location>
    <ligand>
        <name>Mg(2+)</name>
        <dbReference type="ChEBI" id="CHEBI:18420"/>
        <label>1</label>
        <note>catalytic</note>
    </ligand>
</feature>
<evidence type="ECO:0000256" key="9">
    <source>
        <dbReference type="HAMAP-Rule" id="MF_02095"/>
    </source>
</evidence>
<feature type="binding site" evidence="9">
    <location>
        <position position="91"/>
    </location>
    <ligand>
        <name>Mg(2+)</name>
        <dbReference type="ChEBI" id="CHEBI:18420"/>
        <label>1</label>
    </ligand>
</feature>
<keyword evidence="12" id="KW-1185">Reference proteome</keyword>
<dbReference type="CDD" id="cd01638">
    <property type="entry name" value="CysQ"/>
    <property type="match status" value="1"/>
</dbReference>
<dbReference type="HAMAP" id="MF_02095">
    <property type="entry name" value="CysQ"/>
    <property type="match status" value="1"/>
</dbReference>
<comment type="caution">
    <text evidence="11">The sequence shown here is derived from an EMBL/GenBank/DDBJ whole genome shotgun (WGS) entry which is preliminary data.</text>
</comment>
<keyword evidence="7 9" id="KW-0460">Magnesium</keyword>
<feature type="binding site" evidence="9">
    <location>
        <position position="89"/>
    </location>
    <ligand>
        <name>Mg(2+)</name>
        <dbReference type="ChEBI" id="CHEBI:18420"/>
        <label>2</label>
    </ligand>
</feature>
<feature type="binding site" evidence="9">
    <location>
        <position position="69"/>
    </location>
    <ligand>
        <name>substrate</name>
    </ligand>
</feature>
<accession>A0A4R2T4Z2</accession>
<evidence type="ECO:0000256" key="6">
    <source>
        <dbReference type="ARBA" id="ARBA00022801"/>
    </source>
</evidence>
<reference evidence="11 12" key="1">
    <citation type="submission" date="2019-03" db="EMBL/GenBank/DDBJ databases">
        <title>Genomic Encyclopedia of Type Strains, Phase IV (KMG-IV): sequencing the most valuable type-strain genomes for metagenomic binning, comparative biology and taxonomic classification.</title>
        <authorList>
            <person name="Goeker M."/>
        </authorList>
    </citation>
    <scope>NUCLEOTIDE SEQUENCE [LARGE SCALE GENOMIC DNA]</scope>
    <source>
        <strain evidence="11 12">DSM 28404</strain>
    </source>
</reference>
<dbReference type="InterPro" id="IPR006240">
    <property type="entry name" value="CysQ"/>
</dbReference>
<evidence type="ECO:0000256" key="7">
    <source>
        <dbReference type="ARBA" id="ARBA00022842"/>
    </source>
</evidence>
<sequence length="269" mass="30652">MLELSQKLLNDVLQIAHQAGRHLREFYQQSVDIQIKSDNTPVTNADLFISRFLTEKLTALTPNIPVLSEECCDISLAQRQQWQSYWIIDPLDGTQQFINRTDQFAVLIALVQHNRSVLGVIHAPILERTFYAMKGFGAFKCVAHQTSRLNARELDFSRPIKIALGSKSAQKRLQPMLKPEYQYEFVIFGSSGLKSTLVADGEADCYVRQGKTGEWDTAASEILLEEIGGIICNTAFRPLVYNQRDSLENPDFLMLCSKQAQWRELFDFN</sequence>
<evidence type="ECO:0000256" key="2">
    <source>
        <dbReference type="ARBA" id="ARBA00005289"/>
    </source>
</evidence>
<evidence type="ECO:0000256" key="8">
    <source>
        <dbReference type="ARBA" id="ARBA00023136"/>
    </source>
</evidence>
<dbReference type="OrthoDB" id="9785695at2"/>
<name>A0A4R2T4Z2_9PAST</name>
<evidence type="ECO:0000313" key="12">
    <source>
        <dbReference type="Proteomes" id="UP000295763"/>
    </source>
</evidence>
<feature type="binding site" evidence="10">
    <location>
        <position position="91"/>
    </location>
    <ligand>
        <name>Mg(2+)</name>
        <dbReference type="ChEBI" id="CHEBI:18420"/>
        <label>1</label>
        <note>catalytic</note>
    </ligand>
</feature>
<keyword evidence="4 9" id="KW-0997">Cell inner membrane</keyword>
<evidence type="ECO:0000256" key="1">
    <source>
        <dbReference type="ARBA" id="ARBA00001625"/>
    </source>
</evidence>
<dbReference type="InterPro" id="IPR020550">
    <property type="entry name" value="Inositol_monophosphatase_CS"/>
</dbReference>
<feature type="binding site" evidence="9">
    <location>
        <position position="69"/>
    </location>
    <ligand>
        <name>Mg(2+)</name>
        <dbReference type="ChEBI" id="CHEBI:18420"/>
        <label>1</label>
    </ligand>
</feature>
<dbReference type="Gene3D" id="3.40.190.80">
    <property type="match status" value="1"/>
</dbReference>
<comment type="subcellular location">
    <subcellularLocation>
        <location evidence="9">Cell inner membrane</location>
        <topology evidence="9">Peripheral membrane protein</topology>
        <orientation evidence="9">Cytoplasmic side</orientation>
    </subcellularLocation>
</comment>
<feature type="binding site" evidence="9">
    <location>
        <position position="92"/>
    </location>
    <ligand>
        <name>Mg(2+)</name>
        <dbReference type="ChEBI" id="CHEBI:18420"/>
        <label>2</label>
    </ligand>
</feature>
<feature type="binding site" evidence="9">
    <location>
        <position position="89"/>
    </location>
    <ligand>
        <name>Mg(2+)</name>
        <dbReference type="ChEBI" id="CHEBI:18420"/>
        <label>1</label>
    </ligand>
</feature>
<comment type="cofactor">
    <cofactor evidence="9 10">
        <name>Mg(2+)</name>
        <dbReference type="ChEBI" id="CHEBI:18420"/>
    </cofactor>
</comment>
<dbReference type="InterPro" id="IPR050725">
    <property type="entry name" value="CysQ/Inositol_MonoPase"/>
</dbReference>